<dbReference type="GO" id="GO:0016740">
    <property type="term" value="F:transferase activity"/>
    <property type="evidence" value="ECO:0007669"/>
    <property type="project" value="UniProtKB-KW"/>
</dbReference>
<dbReference type="InterPro" id="IPR024035">
    <property type="entry name" value="MSMEG_0567_GNAT"/>
</dbReference>
<name>A0A7L5DPU1_9BACT</name>
<evidence type="ECO:0000313" key="2">
    <source>
        <dbReference type="Proteomes" id="UP000501128"/>
    </source>
</evidence>
<dbReference type="InterPro" id="IPR016181">
    <property type="entry name" value="Acyl_CoA_acyltransferase"/>
</dbReference>
<keyword evidence="2" id="KW-1185">Reference proteome</keyword>
<dbReference type="KEGG" id="srho:HH216_18305"/>
<sequence length="194" mass="22279">MLIETPPPFRNDDLLFDFARQPWQLRQYTDLRRRIFCTEQRIFSTTDRDEIDRNALPIVAVSNCMGMPDRVVGVVRIDEREPGLWFGSRLGVADTYRQKARFTIQGLFDADNAPDLFKTSVGAALIFKAVSTATALGCRRFLANVQMQNVSFFERMQWTTLHTVELHGMTHARMEASLRYYPPSQVSLAQLKQG</sequence>
<protein>
    <submittedName>
        <fullName evidence="1">Histone acetyltransferase</fullName>
    </submittedName>
</protein>
<gene>
    <name evidence="1" type="ORF">HH216_18305</name>
</gene>
<dbReference type="EMBL" id="CP051677">
    <property type="protein sequence ID" value="QJD80145.1"/>
    <property type="molecule type" value="Genomic_DNA"/>
</dbReference>
<keyword evidence="1" id="KW-0808">Transferase</keyword>
<reference evidence="1 2" key="1">
    <citation type="submission" date="2020-04" db="EMBL/GenBank/DDBJ databases">
        <title>Genome sequencing of novel species.</title>
        <authorList>
            <person name="Heo J."/>
            <person name="Kim S.-J."/>
            <person name="Kim J.-S."/>
            <person name="Hong S.-B."/>
            <person name="Kwon S.-W."/>
        </authorList>
    </citation>
    <scope>NUCLEOTIDE SEQUENCE [LARGE SCALE GENOMIC DNA]</scope>
    <source>
        <strain evidence="1 2">CJU-R4</strain>
    </source>
</reference>
<dbReference type="AlphaFoldDB" id="A0A7L5DPU1"/>
<dbReference type="SUPFAM" id="SSF55729">
    <property type="entry name" value="Acyl-CoA N-acyltransferases (Nat)"/>
    <property type="match status" value="1"/>
</dbReference>
<evidence type="ECO:0000313" key="1">
    <source>
        <dbReference type="EMBL" id="QJD80145.1"/>
    </source>
</evidence>
<dbReference type="RefSeq" id="WP_169552104.1">
    <property type="nucleotide sequence ID" value="NZ_CP051677.1"/>
</dbReference>
<proteinExistence type="predicted"/>
<organism evidence="1 2">
    <name type="scientific">Spirosoma rhododendri</name>
    <dbReference type="NCBI Taxonomy" id="2728024"/>
    <lineage>
        <taxon>Bacteria</taxon>
        <taxon>Pseudomonadati</taxon>
        <taxon>Bacteroidota</taxon>
        <taxon>Cytophagia</taxon>
        <taxon>Cytophagales</taxon>
        <taxon>Cytophagaceae</taxon>
        <taxon>Spirosoma</taxon>
    </lineage>
</organism>
<accession>A0A7L5DPU1</accession>
<dbReference type="NCBIfam" id="TIGR04045">
    <property type="entry name" value="MSMEG_0567_GNAT"/>
    <property type="match status" value="2"/>
</dbReference>
<dbReference type="Proteomes" id="UP000501128">
    <property type="component" value="Chromosome"/>
</dbReference>
<dbReference type="Gene3D" id="3.40.630.30">
    <property type="match status" value="1"/>
</dbReference>